<protein>
    <submittedName>
        <fullName evidence="3">Uncharacterized protein</fullName>
    </submittedName>
</protein>
<feature type="region of interest" description="Disordered" evidence="1">
    <location>
        <begin position="45"/>
        <end position="99"/>
    </location>
</feature>
<evidence type="ECO:0000313" key="4">
    <source>
        <dbReference type="Proteomes" id="UP000017840"/>
    </source>
</evidence>
<sequence length="210" mass="20609">MPTEGEPQFGGRRAVVAVAIVVVACGVAAFVVGVGPFGGTDAGTGDVPTATASPSPSGGSGGSGGGGGSGGTGGGGGSGTGGGGGGGSGDGGDADRPPYTFSVAAIENCGRTCRDVTVELTNNRRQAAEDVVVRTRIFAGNTTDADARVWRGREAVGRLDAGATTTATKRVSLGFGAALSVQQNDGWITIRTTVESADVTRTFTERRDVI</sequence>
<dbReference type="OrthoDB" id="205469at2157"/>
<proteinExistence type="predicted"/>
<organism evidence="3 4">
    <name type="scientific">Candidatus Halobonum tyrrellensis G22</name>
    <dbReference type="NCBI Taxonomy" id="1324957"/>
    <lineage>
        <taxon>Archaea</taxon>
        <taxon>Methanobacteriati</taxon>
        <taxon>Methanobacteriota</taxon>
        <taxon>Stenosarchaea group</taxon>
        <taxon>Halobacteria</taxon>
        <taxon>Halobacteriales</taxon>
        <taxon>Haloferacaceae</taxon>
        <taxon>Candidatus Halobonum</taxon>
    </lineage>
</organism>
<keyword evidence="2" id="KW-0812">Transmembrane</keyword>
<keyword evidence="4" id="KW-1185">Reference proteome</keyword>
<dbReference type="eggNOG" id="arCOG10825">
    <property type="taxonomic scope" value="Archaea"/>
</dbReference>
<keyword evidence="2" id="KW-1133">Transmembrane helix</keyword>
<dbReference type="RefSeq" id="WP_023393470.1">
    <property type="nucleotide sequence ID" value="NZ_ASGZ01000013.1"/>
</dbReference>
<dbReference type="AlphaFoldDB" id="V4HGI7"/>
<keyword evidence="2" id="KW-0472">Membrane</keyword>
<evidence type="ECO:0000313" key="3">
    <source>
        <dbReference type="EMBL" id="ESP89228.1"/>
    </source>
</evidence>
<feature type="transmembrane region" description="Helical" evidence="2">
    <location>
        <begin position="14"/>
        <end position="34"/>
    </location>
</feature>
<evidence type="ECO:0000256" key="1">
    <source>
        <dbReference type="SAM" id="MobiDB-lite"/>
    </source>
</evidence>
<feature type="compositionally biased region" description="Gly residues" evidence="1">
    <location>
        <begin position="58"/>
        <end position="91"/>
    </location>
</feature>
<reference evidence="3 4" key="1">
    <citation type="journal article" date="2013" name="Genome Announc.">
        <title>Draft Genome Sequence of 'Candidatus Halobonum tyrrellensis' Strain G22, Isolated from the Hypersaline Waters of Lake Tyrrell, Australia.</title>
        <authorList>
            <person name="Ugalde J.A."/>
            <person name="Narasingarao P."/>
            <person name="Kuo S."/>
            <person name="Podell S."/>
            <person name="Allen E.E."/>
        </authorList>
    </citation>
    <scope>NUCLEOTIDE SEQUENCE [LARGE SCALE GENOMIC DNA]</scope>
    <source>
        <strain evidence="3 4">G22</strain>
    </source>
</reference>
<dbReference type="EMBL" id="ASGZ01000013">
    <property type="protein sequence ID" value="ESP89228.1"/>
    <property type="molecule type" value="Genomic_DNA"/>
</dbReference>
<comment type="caution">
    <text evidence="3">The sequence shown here is derived from an EMBL/GenBank/DDBJ whole genome shotgun (WGS) entry which is preliminary data.</text>
</comment>
<evidence type="ECO:0000256" key="2">
    <source>
        <dbReference type="SAM" id="Phobius"/>
    </source>
</evidence>
<dbReference type="Proteomes" id="UP000017840">
    <property type="component" value="Unassembled WGS sequence"/>
</dbReference>
<accession>V4HGI7</accession>
<gene>
    <name evidence="3" type="ORF">K933_04401</name>
</gene>
<name>V4HGI7_9EURY</name>